<accession>A0A835PEW8</accession>
<feature type="domain" description="BEACH" evidence="1">
    <location>
        <begin position="1"/>
        <end position="230"/>
    </location>
</feature>
<dbReference type="PROSITE" id="PS50197">
    <property type="entry name" value="BEACH"/>
    <property type="match status" value="1"/>
</dbReference>
<proteinExistence type="predicted"/>
<dbReference type="Gene3D" id="1.10.1540.10">
    <property type="entry name" value="BEACH domain"/>
    <property type="match status" value="1"/>
</dbReference>
<evidence type="ECO:0000313" key="2">
    <source>
        <dbReference type="EMBL" id="KAG0449142.1"/>
    </source>
</evidence>
<dbReference type="Pfam" id="PF02138">
    <property type="entry name" value="Beach"/>
    <property type="match status" value="1"/>
</dbReference>
<dbReference type="EMBL" id="JADCNM010000205">
    <property type="protein sequence ID" value="KAG0449142.1"/>
    <property type="molecule type" value="Genomic_DNA"/>
</dbReference>
<dbReference type="OrthoDB" id="29306at2759"/>
<name>A0A835PEW8_VANPL</name>
<protein>
    <recommendedName>
        <fullName evidence="1">BEACH domain-containing protein</fullName>
    </recommendedName>
</protein>
<dbReference type="SUPFAM" id="SSF81837">
    <property type="entry name" value="BEACH domain"/>
    <property type="match status" value="1"/>
</dbReference>
<evidence type="ECO:0000313" key="3">
    <source>
        <dbReference type="Proteomes" id="UP000639772"/>
    </source>
</evidence>
<dbReference type="PANTHER" id="PTHR46866:SF1">
    <property type="entry name" value="GH12955P"/>
    <property type="match status" value="1"/>
</dbReference>
<dbReference type="Proteomes" id="UP000639772">
    <property type="component" value="Unassembled WGS sequence"/>
</dbReference>
<gene>
    <name evidence="2" type="ORF">HPP92_027462</name>
</gene>
<dbReference type="InterPro" id="IPR036372">
    <property type="entry name" value="BEACH_dom_sf"/>
</dbReference>
<dbReference type="InterPro" id="IPR000409">
    <property type="entry name" value="BEACH_dom"/>
</dbReference>
<comment type="caution">
    <text evidence="2">The sequence shown here is derived from an EMBL/GenBank/DDBJ whole genome shotgun (WGS) entry which is preliminary data.</text>
</comment>
<dbReference type="AlphaFoldDB" id="A0A835PEW8"/>
<sequence length="230" mass="25447">MAADAEEMHRVPPCFDWLRQQIESDMSPDVIFLYGLTDSVLPFGSSAVIQISSSEVENDASDDAASHFLLAQLIDRHNSLFEDQMDKNALPGKGTYSSAKTRFGDELNGDLILHGVEPCNKFDEEQNGSQFFGSFSDGKVLASSSTNSSEKFSGLSVKPDENSDIGWRDLQKKQMEVGKAVPSWASSPEDFILLHRNALESERVARQIHHWIDITFGYKLSGEPAIAAKM</sequence>
<dbReference type="SMART" id="SM01026">
    <property type="entry name" value="Beach"/>
    <property type="match status" value="1"/>
</dbReference>
<reference evidence="2 3" key="1">
    <citation type="journal article" date="2020" name="Nat. Food">
        <title>A phased Vanilla planifolia genome enables genetic improvement of flavour and production.</title>
        <authorList>
            <person name="Hasing T."/>
            <person name="Tang H."/>
            <person name="Brym M."/>
            <person name="Khazi F."/>
            <person name="Huang T."/>
            <person name="Chambers A.H."/>
        </authorList>
    </citation>
    <scope>NUCLEOTIDE SEQUENCE [LARGE SCALE GENOMIC DNA]</scope>
    <source>
        <tissue evidence="2">Leaf</tissue>
    </source>
</reference>
<evidence type="ECO:0000259" key="1">
    <source>
        <dbReference type="PROSITE" id="PS50197"/>
    </source>
</evidence>
<dbReference type="PANTHER" id="PTHR46866">
    <property type="entry name" value="GH12955P"/>
    <property type="match status" value="1"/>
</dbReference>
<organism evidence="2 3">
    <name type="scientific">Vanilla planifolia</name>
    <name type="common">Vanilla</name>
    <dbReference type="NCBI Taxonomy" id="51239"/>
    <lineage>
        <taxon>Eukaryota</taxon>
        <taxon>Viridiplantae</taxon>
        <taxon>Streptophyta</taxon>
        <taxon>Embryophyta</taxon>
        <taxon>Tracheophyta</taxon>
        <taxon>Spermatophyta</taxon>
        <taxon>Magnoliopsida</taxon>
        <taxon>Liliopsida</taxon>
        <taxon>Asparagales</taxon>
        <taxon>Orchidaceae</taxon>
        <taxon>Vanilloideae</taxon>
        <taxon>Vanilleae</taxon>
        <taxon>Vanilla</taxon>
    </lineage>
</organism>